<reference evidence="2 3" key="2">
    <citation type="submission" date="2020-11" db="EMBL/GenBank/DDBJ databases">
        <title>Description of novel Gluconobacter species.</title>
        <authorList>
            <person name="Cleenwerck I."/>
            <person name="Cnockaert M."/>
            <person name="Borremans W."/>
            <person name="Wieme A.D."/>
            <person name="De Vuyst L."/>
            <person name="Vandamme P."/>
        </authorList>
    </citation>
    <scope>NUCLEOTIDE SEQUENCE [LARGE SCALE GENOMIC DNA]</scope>
    <source>
        <strain evidence="2 3">LMG 31484</strain>
    </source>
</reference>
<organism evidence="2 3">
    <name type="scientific">Gluconobacter vitians</name>
    <dbReference type="NCBI Taxonomy" id="2728102"/>
    <lineage>
        <taxon>Bacteria</taxon>
        <taxon>Pseudomonadati</taxon>
        <taxon>Pseudomonadota</taxon>
        <taxon>Alphaproteobacteria</taxon>
        <taxon>Acetobacterales</taxon>
        <taxon>Acetobacteraceae</taxon>
        <taxon>Gluconobacter</taxon>
    </lineage>
</organism>
<comment type="caution">
    <text evidence="2">The sequence shown here is derived from an EMBL/GenBank/DDBJ whole genome shotgun (WGS) entry which is preliminary data.</text>
</comment>
<evidence type="ECO:0000313" key="2">
    <source>
        <dbReference type="EMBL" id="MBF0857633.1"/>
    </source>
</evidence>
<reference evidence="3" key="1">
    <citation type="submission" date="2020-04" db="EMBL/GenBank/DDBJ databases">
        <title>Description of novel Gluconacetobacter.</title>
        <authorList>
            <person name="Sombolestani A."/>
        </authorList>
    </citation>
    <scope>NUCLEOTIDE SEQUENCE [LARGE SCALE GENOMIC DNA]</scope>
    <source>
        <strain evidence="3">LMG 31484</strain>
    </source>
</reference>
<name>A0ABR9Y1D1_9PROT</name>
<keyword evidence="1" id="KW-1133">Transmembrane helix</keyword>
<dbReference type="Proteomes" id="UP000623107">
    <property type="component" value="Unassembled WGS sequence"/>
</dbReference>
<dbReference type="RefSeq" id="WP_194258486.1">
    <property type="nucleotide sequence ID" value="NZ_JABCQG010000001.1"/>
</dbReference>
<gene>
    <name evidence="2" type="ORF">HKD24_00175</name>
</gene>
<keyword evidence="1" id="KW-0812">Transmembrane</keyword>
<keyword evidence="1" id="KW-0472">Membrane</keyword>
<evidence type="ECO:0000256" key="1">
    <source>
        <dbReference type="SAM" id="Phobius"/>
    </source>
</evidence>
<dbReference type="EMBL" id="JABCQG010000001">
    <property type="protein sequence ID" value="MBF0857633.1"/>
    <property type="molecule type" value="Genomic_DNA"/>
</dbReference>
<feature type="transmembrane region" description="Helical" evidence="1">
    <location>
        <begin position="6"/>
        <end position="33"/>
    </location>
</feature>
<keyword evidence="3" id="KW-1185">Reference proteome</keyword>
<accession>A0ABR9Y1D1</accession>
<sequence length="113" mass="12491">MSYADLSAVLLSAVGVIVAIFGGVLAVAAFWGFNQVKQDAIQAAEKAGMREMKEQIESGSIKGDIMQEISKLTEKEFRSDRMEQRIKQVVDAVSFSYGNLKKDRELDLDGDEE</sequence>
<evidence type="ECO:0000313" key="3">
    <source>
        <dbReference type="Proteomes" id="UP000623107"/>
    </source>
</evidence>
<proteinExistence type="predicted"/>
<protein>
    <submittedName>
        <fullName evidence="2">Uncharacterized protein</fullName>
    </submittedName>
</protein>